<dbReference type="AlphaFoldDB" id="A0AAE3YJA6"/>
<reference evidence="1" key="1">
    <citation type="submission" date="2023-07" db="EMBL/GenBank/DDBJ databases">
        <title>Sequencing the genomes of 1000 actinobacteria strains.</title>
        <authorList>
            <person name="Klenk H.-P."/>
        </authorList>
    </citation>
    <scope>NUCLEOTIDE SEQUENCE</scope>
    <source>
        <strain evidence="1">DSM 44707</strain>
    </source>
</reference>
<evidence type="ECO:0000313" key="1">
    <source>
        <dbReference type="EMBL" id="MDR7273399.1"/>
    </source>
</evidence>
<name>A0AAE3YJA6_9ACTN</name>
<dbReference type="RefSeq" id="WP_310361736.1">
    <property type="nucleotide sequence ID" value="NZ_JAVDYB010000001.1"/>
</dbReference>
<accession>A0AAE3YJA6</accession>
<keyword evidence="2" id="KW-1185">Reference proteome</keyword>
<proteinExistence type="predicted"/>
<sequence>MAELAEQVRQGTHDLANLLGIAANYLQFLEEDLDGVADAGEARAHVERITAAVDRAAEVTRRLAAAAITPS</sequence>
<organism evidence="1 2">
    <name type="scientific">Catenuloplanes atrovinosus</name>
    <dbReference type="NCBI Taxonomy" id="137266"/>
    <lineage>
        <taxon>Bacteria</taxon>
        <taxon>Bacillati</taxon>
        <taxon>Actinomycetota</taxon>
        <taxon>Actinomycetes</taxon>
        <taxon>Micromonosporales</taxon>
        <taxon>Micromonosporaceae</taxon>
        <taxon>Catenuloplanes</taxon>
    </lineage>
</organism>
<comment type="caution">
    <text evidence="1">The sequence shown here is derived from an EMBL/GenBank/DDBJ whole genome shotgun (WGS) entry which is preliminary data.</text>
</comment>
<gene>
    <name evidence="1" type="ORF">J2S41_000177</name>
</gene>
<protein>
    <submittedName>
        <fullName evidence="1">Uncharacterized protein</fullName>
    </submittedName>
</protein>
<dbReference type="EMBL" id="JAVDYB010000001">
    <property type="protein sequence ID" value="MDR7273399.1"/>
    <property type="molecule type" value="Genomic_DNA"/>
</dbReference>
<evidence type="ECO:0000313" key="2">
    <source>
        <dbReference type="Proteomes" id="UP001183643"/>
    </source>
</evidence>
<dbReference type="Gene3D" id="1.10.287.130">
    <property type="match status" value="1"/>
</dbReference>
<dbReference type="Proteomes" id="UP001183643">
    <property type="component" value="Unassembled WGS sequence"/>
</dbReference>